<dbReference type="AlphaFoldDB" id="A0A507CR28"/>
<evidence type="ECO:0008006" key="4">
    <source>
        <dbReference type="Google" id="ProtNLM"/>
    </source>
</evidence>
<protein>
    <recommendedName>
        <fullName evidence="4">F-box domain-containing protein</fullName>
    </recommendedName>
</protein>
<dbReference type="VEuPathDB" id="FungiDB:SeMB42_g01895"/>
<proteinExistence type="predicted"/>
<dbReference type="SUPFAM" id="SSF48403">
    <property type="entry name" value="Ankyrin repeat"/>
    <property type="match status" value="1"/>
</dbReference>
<comment type="caution">
    <text evidence="2">The sequence shown here is derived from an EMBL/GenBank/DDBJ whole genome shotgun (WGS) entry which is preliminary data.</text>
</comment>
<feature type="compositionally biased region" description="Basic residues" evidence="1">
    <location>
        <begin position="623"/>
        <end position="632"/>
    </location>
</feature>
<evidence type="ECO:0000313" key="2">
    <source>
        <dbReference type="EMBL" id="TPX41616.1"/>
    </source>
</evidence>
<name>A0A507CR28_9FUNG</name>
<dbReference type="Gene3D" id="1.25.40.20">
    <property type="entry name" value="Ankyrin repeat-containing domain"/>
    <property type="match status" value="1"/>
</dbReference>
<evidence type="ECO:0000313" key="3">
    <source>
        <dbReference type="Proteomes" id="UP000320475"/>
    </source>
</evidence>
<organism evidence="2 3">
    <name type="scientific">Synchytrium endobioticum</name>
    <dbReference type="NCBI Taxonomy" id="286115"/>
    <lineage>
        <taxon>Eukaryota</taxon>
        <taxon>Fungi</taxon>
        <taxon>Fungi incertae sedis</taxon>
        <taxon>Chytridiomycota</taxon>
        <taxon>Chytridiomycota incertae sedis</taxon>
        <taxon>Chytridiomycetes</taxon>
        <taxon>Synchytriales</taxon>
        <taxon>Synchytriaceae</taxon>
        <taxon>Synchytrium</taxon>
    </lineage>
</organism>
<feature type="compositionally biased region" description="Acidic residues" evidence="1">
    <location>
        <begin position="529"/>
        <end position="554"/>
    </location>
</feature>
<evidence type="ECO:0000256" key="1">
    <source>
        <dbReference type="SAM" id="MobiDB-lite"/>
    </source>
</evidence>
<dbReference type="InterPro" id="IPR036770">
    <property type="entry name" value="Ankyrin_rpt-contain_sf"/>
</dbReference>
<reference evidence="2 3" key="1">
    <citation type="journal article" date="2019" name="Sci. Rep.">
        <title>Comparative genomics of chytrid fungi reveal insights into the obligate biotrophic and pathogenic lifestyle of Synchytrium endobioticum.</title>
        <authorList>
            <person name="van de Vossenberg B.T.L.H."/>
            <person name="Warris S."/>
            <person name="Nguyen H.D.T."/>
            <person name="van Gent-Pelzer M.P.E."/>
            <person name="Joly D.L."/>
            <person name="van de Geest H.C."/>
            <person name="Bonants P.J.M."/>
            <person name="Smith D.S."/>
            <person name="Levesque C.A."/>
            <person name="van der Lee T.A.J."/>
        </authorList>
    </citation>
    <scope>NUCLEOTIDE SEQUENCE [LARGE SCALE GENOMIC DNA]</scope>
    <source>
        <strain evidence="2 3">LEV6574</strain>
    </source>
</reference>
<gene>
    <name evidence="2" type="ORF">SeLEV6574_g06002</name>
</gene>
<sequence>MEELPNELILSIITHLENPAQFSQTSRRMLLLSKDPLVRAQWLLNRYGSHAFEASFMWSKVSTLDTLNYLILLLPRIPRYQIQRAIARYQYTDNLDCLLRILQYGRDMYKTLSLNKQDTMLFSEVTAAQAGFNAGMGVLGSMTTDAAALETLRMLVQDYGFSVNYTKFSAQPGISLLDVNEGYRTFLAAIGANNVRLVRALLDYGAVTHIAKPATSFLRLGIRALGLEAGMPNRRQLYGLDMDRFAQSHYSHYFPSDLRQYSTPTADALIMAARSKNVEIVRLLLDHDIERWNEEAGLKVLKTVLQLAVDENFTQGAEIIRSYLTSNEGTPKKSPSALKKLLVDAVMRDNFEDVQNLILKEGARFETPGVVDMFHRQIDVFRNIILGDKRAILSFLLKNYPTLTDYQLGDMLIHAIETNNAGIISMLLNNKNCKPRILDRTLRRAMMKSCYDAFPGLLKALLDQQPHKTPSGWKQLLRVAEKRKKDGKDPEGFFLTHLQQHEDKLHKIIIRGFATSKAKTKRSKRAKYDDEEEDEFDSAADDDDDFAGFDDDDGEFHMPPIPPSKPIACTRPKRKSAQKATDYKETNDEEEETAEGSEADDISSHVPSATTSENERDVGGCSGRRRSSRRKGKEAVRDNGPGNSGSSKAPSAIVSPPPSRRSKRTRNSRIITINSEDDQQPTKKGKKDR</sequence>
<accession>A0A507CR28</accession>
<dbReference type="EMBL" id="QEAM01000311">
    <property type="protein sequence ID" value="TPX41616.1"/>
    <property type="molecule type" value="Genomic_DNA"/>
</dbReference>
<feature type="region of interest" description="Disordered" evidence="1">
    <location>
        <begin position="520"/>
        <end position="689"/>
    </location>
</feature>
<dbReference type="Proteomes" id="UP000320475">
    <property type="component" value="Unassembled WGS sequence"/>
</dbReference>
<dbReference type="OrthoDB" id="270318at2759"/>
<feature type="compositionally biased region" description="Acidic residues" evidence="1">
    <location>
        <begin position="587"/>
        <end position="601"/>
    </location>
</feature>